<keyword evidence="4" id="KW-1185">Reference proteome</keyword>
<comment type="caution">
    <text evidence="3">The sequence shown here is derived from an EMBL/GenBank/DDBJ whole genome shotgun (WGS) entry which is preliminary data.</text>
</comment>
<dbReference type="CDD" id="cd09272">
    <property type="entry name" value="RNase_HI_RT_Ty1"/>
    <property type="match status" value="1"/>
</dbReference>
<feature type="domain" description="Reverse transcriptase Ty1/copia-type" evidence="2">
    <location>
        <begin position="188"/>
        <end position="429"/>
    </location>
</feature>
<organism evidence="3 4">
    <name type="scientific">Tanacetum coccineum</name>
    <dbReference type="NCBI Taxonomy" id="301880"/>
    <lineage>
        <taxon>Eukaryota</taxon>
        <taxon>Viridiplantae</taxon>
        <taxon>Streptophyta</taxon>
        <taxon>Embryophyta</taxon>
        <taxon>Tracheophyta</taxon>
        <taxon>Spermatophyta</taxon>
        <taxon>Magnoliopsida</taxon>
        <taxon>eudicotyledons</taxon>
        <taxon>Gunneridae</taxon>
        <taxon>Pentapetalae</taxon>
        <taxon>asterids</taxon>
        <taxon>campanulids</taxon>
        <taxon>Asterales</taxon>
        <taxon>Asteraceae</taxon>
        <taxon>Asteroideae</taxon>
        <taxon>Anthemideae</taxon>
        <taxon>Anthemidinae</taxon>
        <taxon>Tanacetum</taxon>
    </lineage>
</organism>
<dbReference type="SUPFAM" id="SSF56672">
    <property type="entry name" value="DNA/RNA polymerases"/>
    <property type="match status" value="1"/>
</dbReference>
<dbReference type="Pfam" id="PF07727">
    <property type="entry name" value="RVT_2"/>
    <property type="match status" value="1"/>
</dbReference>
<evidence type="ECO:0000259" key="2">
    <source>
        <dbReference type="Pfam" id="PF07727"/>
    </source>
</evidence>
<protein>
    <submittedName>
        <fullName evidence="3">RNA-directed DNA polymerase</fullName>
    </submittedName>
</protein>
<sequence>MSSDNIKFSKSSENTNNDISTLNFFDNFESETTAKTSSRPNDNEEGPSGRDGNVHQPVSDSESQPGHGDQSFATPLDDENSSEGYGGSHLEIPIFENVNQSETEEVSPDIRRSSRPSKFPAKLNEFVLDGKVKYGLHRYANHTLLRGENYCFVTNLNKSVEPSSFEEASKDINWINAMNEELHALYENNTWELCDLPAGRKPIGSKWVYRIKYMSSGEIERFKARLVAKGFGQKEGIDYEETFSPVVKMGTVRCVLTLAVEMNWKFFQMDVNNAFLYGDLNEEVYMLPPPGFSKPNENKVCKLKKSLYGLKQAPRQWNHKLTEALRDAGFVQSKNDHSLFVKNAGSVFLCVLVYVDDLVITGNDELEIENFKSFLKNKFKIKDLGELKYFLGIEVLKTKTGLCLTQRKYCLELLHDFGLLGCKPVMTPLPENIVLAHKESENDKFLVNFANYQRLVGKLIYLTLTRPDISYVVHCLSQHMHSPLKSHLDIAMRVLKYLKLAPGYGIQFSKRNSVFDINAFSDSDWAKCPVTRRSVSGYCVFVNGCLVSWKSKKQSTLSRSSAEAEYRSMASVTCEIMWIVKIMKDLNVDNLIPANLYCDNKSAIQIAANPVMHEKTKHFDLDVHLIREKVSSGLIKTVKVDSRENVADILTKALGSYQHSYLVKKFGMLNMFGL</sequence>
<gene>
    <name evidence="3" type="ORF">Tco_0652552</name>
</gene>
<dbReference type="PANTHER" id="PTHR11439:SF508">
    <property type="entry name" value="RNA-DIRECTED DNA POLYMERASE"/>
    <property type="match status" value="1"/>
</dbReference>
<dbReference type="InterPro" id="IPR043502">
    <property type="entry name" value="DNA/RNA_pol_sf"/>
</dbReference>
<name>A0ABQ4WY72_9ASTR</name>
<feature type="compositionally biased region" description="Polar residues" evidence="1">
    <location>
        <begin position="1"/>
        <end position="40"/>
    </location>
</feature>
<evidence type="ECO:0000256" key="1">
    <source>
        <dbReference type="SAM" id="MobiDB-lite"/>
    </source>
</evidence>
<dbReference type="PANTHER" id="PTHR11439">
    <property type="entry name" value="GAG-POL-RELATED RETROTRANSPOSON"/>
    <property type="match status" value="1"/>
</dbReference>
<dbReference type="GO" id="GO:0003964">
    <property type="term" value="F:RNA-directed DNA polymerase activity"/>
    <property type="evidence" value="ECO:0007669"/>
    <property type="project" value="UniProtKB-KW"/>
</dbReference>
<keyword evidence="3" id="KW-0808">Transferase</keyword>
<reference evidence="3" key="2">
    <citation type="submission" date="2022-01" db="EMBL/GenBank/DDBJ databases">
        <authorList>
            <person name="Yamashiro T."/>
            <person name="Shiraishi A."/>
            <person name="Satake H."/>
            <person name="Nakayama K."/>
        </authorList>
    </citation>
    <scope>NUCLEOTIDE SEQUENCE</scope>
</reference>
<dbReference type="Proteomes" id="UP001151760">
    <property type="component" value="Unassembled WGS sequence"/>
</dbReference>
<keyword evidence="3" id="KW-0695">RNA-directed DNA polymerase</keyword>
<dbReference type="InterPro" id="IPR013103">
    <property type="entry name" value="RVT_2"/>
</dbReference>
<accession>A0ABQ4WY72</accession>
<evidence type="ECO:0000313" key="4">
    <source>
        <dbReference type="Proteomes" id="UP001151760"/>
    </source>
</evidence>
<reference evidence="3" key="1">
    <citation type="journal article" date="2022" name="Int. J. Mol. Sci.">
        <title>Draft Genome of Tanacetum Coccineum: Genomic Comparison of Closely Related Tanacetum-Family Plants.</title>
        <authorList>
            <person name="Yamashiro T."/>
            <person name="Shiraishi A."/>
            <person name="Nakayama K."/>
            <person name="Satake H."/>
        </authorList>
    </citation>
    <scope>NUCLEOTIDE SEQUENCE</scope>
</reference>
<evidence type="ECO:0000313" key="3">
    <source>
        <dbReference type="EMBL" id="GJS57768.1"/>
    </source>
</evidence>
<dbReference type="EMBL" id="BQNB010009031">
    <property type="protein sequence ID" value="GJS57768.1"/>
    <property type="molecule type" value="Genomic_DNA"/>
</dbReference>
<proteinExistence type="predicted"/>
<keyword evidence="3" id="KW-0548">Nucleotidyltransferase</keyword>
<feature type="region of interest" description="Disordered" evidence="1">
    <location>
        <begin position="1"/>
        <end position="116"/>
    </location>
</feature>